<evidence type="ECO:0000256" key="4">
    <source>
        <dbReference type="ARBA" id="ARBA00022730"/>
    </source>
</evidence>
<evidence type="ECO:0000256" key="1">
    <source>
        <dbReference type="ARBA" id="ARBA00022490"/>
    </source>
</evidence>
<dbReference type="InterPro" id="IPR027417">
    <property type="entry name" value="P-loop_NTPase"/>
</dbReference>
<reference evidence="14" key="1">
    <citation type="journal article" date="2019" name="Int. J. Syst. Evol. Microbiol.">
        <title>The Global Catalogue of Microorganisms (GCM) 10K type strain sequencing project: providing services to taxonomists for standard genome sequencing and annotation.</title>
        <authorList>
            <consortium name="The Broad Institute Genomics Platform"/>
            <consortium name="The Broad Institute Genome Sequencing Center for Infectious Disease"/>
            <person name="Wu L."/>
            <person name="Ma J."/>
        </authorList>
    </citation>
    <scope>NUCLEOTIDE SEQUENCE [LARGE SCALE GENOMIC DNA]</scope>
    <source>
        <strain evidence="14">JCM 18304</strain>
    </source>
</reference>
<evidence type="ECO:0000256" key="8">
    <source>
        <dbReference type="ARBA" id="ARBA00022884"/>
    </source>
</evidence>
<dbReference type="EC" id="3.6.1.-" evidence="10"/>
<comment type="function">
    <text evidence="10">One of several proteins that assist in the late maturation steps of the functional core of the 30S ribosomal subunit. Helps release RbfA from mature subunits. May play a role in the assembly of ribosomal proteins into the subunit. Circularly permuted GTPase that catalyzes slow GTP hydrolysis, GTPase activity is stimulated by the 30S ribosomal subunit.</text>
</comment>
<feature type="binding site" evidence="10">
    <location>
        <position position="295"/>
    </location>
    <ligand>
        <name>Zn(2+)</name>
        <dbReference type="ChEBI" id="CHEBI:29105"/>
    </ligand>
</feature>
<name>A0ABP9S8X1_9ACTN</name>
<dbReference type="InterPro" id="IPR010914">
    <property type="entry name" value="RsgA_GTPase_dom"/>
</dbReference>
<keyword evidence="9 10" id="KW-0342">GTP-binding</keyword>
<dbReference type="Gene3D" id="1.10.40.50">
    <property type="entry name" value="Probable gtpase engc, domain 3"/>
    <property type="match status" value="1"/>
</dbReference>
<dbReference type="PANTHER" id="PTHR32120:SF10">
    <property type="entry name" value="SMALL RIBOSOMAL SUBUNIT BIOGENESIS GTPASE RSGA"/>
    <property type="match status" value="1"/>
</dbReference>
<dbReference type="PANTHER" id="PTHR32120">
    <property type="entry name" value="SMALL RIBOSOMAL SUBUNIT BIOGENESIS GTPASE RSGA"/>
    <property type="match status" value="1"/>
</dbReference>
<gene>
    <name evidence="13" type="primary">rsgA_2</name>
    <name evidence="10" type="synonym">rsgA</name>
    <name evidence="13" type="ORF">GCM10023322_50180</name>
</gene>
<keyword evidence="7 10" id="KW-0862">Zinc</keyword>
<accession>A0ABP9S8X1</accession>
<dbReference type="PROSITE" id="PS50936">
    <property type="entry name" value="ENGC_GTPASE"/>
    <property type="match status" value="1"/>
</dbReference>
<feature type="binding site" evidence="10">
    <location>
        <begin position="162"/>
        <end position="165"/>
    </location>
    <ligand>
        <name>GTP</name>
        <dbReference type="ChEBI" id="CHEBI:37565"/>
    </ligand>
</feature>
<evidence type="ECO:0000259" key="12">
    <source>
        <dbReference type="PROSITE" id="PS51721"/>
    </source>
</evidence>
<proteinExistence type="inferred from homology"/>
<keyword evidence="5 10" id="KW-0547">Nucleotide-binding</keyword>
<feature type="domain" description="CP-type G" evidence="12">
    <location>
        <begin position="105"/>
        <end position="272"/>
    </location>
</feature>
<evidence type="ECO:0000313" key="13">
    <source>
        <dbReference type="EMBL" id="GAA5191852.1"/>
    </source>
</evidence>
<keyword evidence="8 10" id="KW-0694">RNA-binding</keyword>
<dbReference type="CDD" id="cd01854">
    <property type="entry name" value="YjeQ_EngC"/>
    <property type="match status" value="1"/>
</dbReference>
<keyword evidence="4 10" id="KW-0699">rRNA-binding</keyword>
<feature type="domain" description="EngC GTPase" evidence="11">
    <location>
        <begin position="123"/>
        <end position="270"/>
    </location>
</feature>
<keyword evidence="3 10" id="KW-0479">Metal-binding</keyword>
<dbReference type="SUPFAM" id="SSF52540">
    <property type="entry name" value="P-loop containing nucleoside triphosphate hydrolases"/>
    <property type="match status" value="1"/>
</dbReference>
<evidence type="ECO:0000256" key="9">
    <source>
        <dbReference type="ARBA" id="ARBA00023134"/>
    </source>
</evidence>
<dbReference type="Gene3D" id="3.40.50.300">
    <property type="entry name" value="P-loop containing nucleotide triphosphate hydrolases"/>
    <property type="match status" value="1"/>
</dbReference>
<comment type="similarity">
    <text evidence="10">Belongs to the TRAFAC class YlqF/YawG GTPase family. RsgA subfamily.</text>
</comment>
<dbReference type="InterPro" id="IPR004881">
    <property type="entry name" value="Ribosome_biogen_GTPase_RsgA"/>
</dbReference>
<keyword evidence="6 10" id="KW-0378">Hydrolase</keyword>
<evidence type="ECO:0000256" key="3">
    <source>
        <dbReference type="ARBA" id="ARBA00022723"/>
    </source>
</evidence>
<comment type="cofactor">
    <cofactor evidence="10">
        <name>Zn(2+)</name>
        <dbReference type="ChEBI" id="CHEBI:29105"/>
    </cofactor>
    <text evidence="10">Binds 1 zinc ion per subunit.</text>
</comment>
<feature type="binding site" evidence="10">
    <location>
        <position position="300"/>
    </location>
    <ligand>
        <name>Zn(2+)</name>
        <dbReference type="ChEBI" id="CHEBI:29105"/>
    </ligand>
</feature>
<evidence type="ECO:0000256" key="6">
    <source>
        <dbReference type="ARBA" id="ARBA00022801"/>
    </source>
</evidence>
<dbReference type="EMBL" id="BAABJQ010000016">
    <property type="protein sequence ID" value="GAA5191852.1"/>
    <property type="molecule type" value="Genomic_DNA"/>
</dbReference>
<dbReference type="InterPro" id="IPR030378">
    <property type="entry name" value="G_CP_dom"/>
</dbReference>
<protein>
    <recommendedName>
        <fullName evidence="10">Small ribosomal subunit biogenesis GTPase RsgA</fullName>
        <ecNumber evidence="10">3.6.1.-</ecNumber>
    </recommendedName>
</protein>
<comment type="subcellular location">
    <subcellularLocation>
        <location evidence="10">Cytoplasm</location>
    </subcellularLocation>
</comment>
<dbReference type="HAMAP" id="MF_01820">
    <property type="entry name" value="GTPase_RsgA"/>
    <property type="match status" value="1"/>
</dbReference>
<comment type="caution">
    <text evidence="13">The sequence shown here is derived from an EMBL/GenBank/DDBJ whole genome shotgun (WGS) entry which is preliminary data.</text>
</comment>
<evidence type="ECO:0000256" key="10">
    <source>
        <dbReference type="HAMAP-Rule" id="MF_01820"/>
    </source>
</evidence>
<dbReference type="PROSITE" id="PS51721">
    <property type="entry name" value="G_CP"/>
    <property type="match status" value="1"/>
</dbReference>
<dbReference type="NCBIfam" id="TIGR00157">
    <property type="entry name" value="ribosome small subunit-dependent GTPase A"/>
    <property type="match status" value="1"/>
</dbReference>
<sequence>MTFDLASLGWDADFASAYAELTHGAPPRRSGAALSGYRPARVARVDRGVCTIFTADGADRASLGGDWLARCARDPVWLPCAGDWLAVRTWPDRRTTIEAVLPRRTRILRATAGRDSRGQVLAANLDVAAVVEPMAPAPDLAQIERLLALAISSGARPLVLLTKADLLARPEPVARQVAEATGGVEVITVSAQRGTGLDRLRPLVAAGRTLGLLGPSGSGKSTLVNALAGAPVMGTRSIRRSDGRGRHTTTYRVLVPLPGGGAVLDTPGVRAVGLFDSEPGLRQVFAEIDRLAEGCRFADCDHDLEPGCAVREALATGELTARRLDSWRRLRRELDGQSRRRDARLAVESGAEWRRRQRQGRAAGRVGHLPG</sequence>
<evidence type="ECO:0000313" key="14">
    <source>
        <dbReference type="Proteomes" id="UP001501570"/>
    </source>
</evidence>
<evidence type="ECO:0000259" key="11">
    <source>
        <dbReference type="PROSITE" id="PS50936"/>
    </source>
</evidence>
<comment type="subunit">
    <text evidence="10">Monomer. Associates with 30S ribosomal subunit, binds 16S rRNA.</text>
</comment>
<evidence type="ECO:0000256" key="7">
    <source>
        <dbReference type="ARBA" id="ARBA00022833"/>
    </source>
</evidence>
<evidence type="ECO:0000256" key="5">
    <source>
        <dbReference type="ARBA" id="ARBA00022741"/>
    </source>
</evidence>
<dbReference type="RefSeq" id="WP_345633414.1">
    <property type="nucleotide sequence ID" value="NZ_BAABJQ010000016.1"/>
</dbReference>
<keyword evidence="2 10" id="KW-0690">Ribosome biogenesis</keyword>
<feature type="binding site" evidence="10">
    <location>
        <position position="308"/>
    </location>
    <ligand>
        <name>Zn(2+)</name>
        <dbReference type="ChEBI" id="CHEBI:29105"/>
    </ligand>
</feature>
<feature type="binding site" evidence="10">
    <location>
        <begin position="214"/>
        <end position="222"/>
    </location>
    <ligand>
        <name>GTP</name>
        <dbReference type="ChEBI" id="CHEBI:37565"/>
    </ligand>
</feature>
<feature type="binding site" evidence="10">
    <location>
        <position position="302"/>
    </location>
    <ligand>
        <name>Zn(2+)</name>
        <dbReference type="ChEBI" id="CHEBI:29105"/>
    </ligand>
</feature>
<keyword evidence="1 10" id="KW-0963">Cytoplasm</keyword>
<dbReference type="Pfam" id="PF03193">
    <property type="entry name" value="RsgA_GTPase"/>
    <property type="match status" value="1"/>
</dbReference>
<organism evidence="13 14">
    <name type="scientific">Rugosimonospora acidiphila</name>
    <dbReference type="NCBI Taxonomy" id="556531"/>
    <lineage>
        <taxon>Bacteria</taxon>
        <taxon>Bacillati</taxon>
        <taxon>Actinomycetota</taxon>
        <taxon>Actinomycetes</taxon>
        <taxon>Micromonosporales</taxon>
        <taxon>Micromonosporaceae</taxon>
        <taxon>Rugosimonospora</taxon>
    </lineage>
</organism>
<dbReference type="Proteomes" id="UP001501570">
    <property type="component" value="Unassembled WGS sequence"/>
</dbReference>
<keyword evidence="14" id="KW-1185">Reference proteome</keyword>
<evidence type="ECO:0000256" key="2">
    <source>
        <dbReference type="ARBA" id="ARBA00022517"/>
    </source>
</evidence>